<dbReference type="InterPro" id="IPR050131">
    <property type="entry name" value="Peptidase_S8_subtilisin-like"/>
</dbReference>
<protein>
    <submittedName>
        <fullName evidence="10">Peptidase</fullName>
    </submittedName>
</protein>
<feature type="active site" description="Charge relay system" evidence="5">
    <location>
        <position position="454"/>
    </location>
</feature>
<dbReference type="InterPro" id="IPR013783">
    <property type="entry name" value="Ig-like_fold"/>
</dbReference>
<dbReference type="PROSITE" id="PS00138">
    <property type="entry name" value="SUBTILASE_SER"/>
    <property type="match status" value="1"/>
</dbReference>
<sequence>MPYPSQPSGSGHKRRLLSAATAATLIAAGVAAVQPPASAAPPAPGAPAAGGPTPGPTTASQRVTLVTGDVVTVTTFADGQQTADVDRPDQATGGVRVQENGGDLYVLPDEALPLLASNTLDRRLFNVTDLIEMGYDDAKTASVPLIATYPASRGRSADPAAPRGSKLVRNLPSVGGAALTADKKQARTFWTTIAPTAGTRSGPSLGGGLAKLWLDGRVTAALKESVPQIGAPEAWAAGYDGAGVKVAVLDTGVDAGHPDLVDQIDGKVSFVPGEDTDDVNGHGTHVASTIVGTGAASGGEYKGVAPGADLIVGKVLGNDGYGADSWILAGMQWAAESGADIISMSLGDASLTDGTDPMTIAVDTLSARYGTLFVVAAGNAGPQSIGSPGTAGSALTVGAVDKQDDLAYFSSTGPLVGSGALKPDISAPGVDIAAARSQQMTEGTGLYQSISGTSMATPHVSGAAAILAQRHPDWSGPKLKEALMSSAKSLADEYHPYEVGTGRLDVAAAVRGSVRATGSAFFGNFDWPHEPTDAAVTRPVTFTNSGASDVTLNLDITGAGPFTLGATSVTVPAGGSADVAVTGDPRGSAHGQLTGYLVGTDAATGTAVTRTSLGLLKEDERHDLTITLIGRDGKPTSSPVVVNKAGEQWPWLYRVDGEATLRLPPGTYTVEAVLDVPGERADSLGLALLVDPETVLDGSAEVVLDASEARRLDTAAPQRAEDRQRRLDYTVEYADGSRFRDAYRIPVKYDDLYVSPTEKAAQTSFTLATRWRKAEPTLDLKVLGLLPIEATVQPGSTLTAGRDLLRTVYAGTGAPSAYAGLDARGKIAVVTRSDAVSAPDRTAAAVAAGARLLLVVNDGVGTLNEYVGEAPIPVASVHRDVGALLVRLAKTGVIRLTSTQVPYPSYVYDLTRNYSGQVPDRALRYHPSRQDLARIDARYHGVRETEGSGYRYDMTFTPALGFLEREWHPGTRTEWVTPDQVWYEEHRQGSWTDSANRNAYAKGGTTRLDWFAPAVRPAFNRSFAVQNSRYRDFMTINVQAWSPSGDVLEHGGNLDWGSVPTHLKLFQGDTLLHENTQGSDLQWEEVPAGTRPYRLVLDASRPAEEWRLSTRTHTEWDFVSSSNAADRFEPLALLQMEYRLDTDLRGDVRAGTTQEIRLKAIPQQGGGPSTGTVTSVTLEVSYDDGASWQRVTLRKSAAGWWHGTLKLAKRSGGFLSVRATGTTDAGFSIDQEIIRAYGLR</sequence>
<organism evidence="10 11">
    <name type="scientific">Plantactinospora mayteni</name>
    <dbReference type="NCBI Taxonomy" id="566021"/>
    <lineage>
        <taxon>Bacteria</taxon>
        <taxon>Bacillati</taxon>
        <taxon>Actinomycetota</taxon>
        <taxon>Actinomycetes</taxon>
        <taxon>Micromonosporales</taxon>
        <taxon>Micromonosporaceae</taxon>
        <taxon>Plantactinospora</taxon>
    </lineage>
</organism>
<evidence type="ECO:0000256" key="8">
    <source>
        <dbReference type="SAM" id="SignalP"/>
    </source>
</evidence>
<feature type="signal peptide" evidence="8">
    <location>
        <begin position="1"/>
        <end position="39"/>
    </location>
</feature>
<dbReference type="SUPFAM" id="SSF52025">
    <property type="entry name" value="PA domain"/>
    <property type="match status" value="1"/>
</dbReference>
<evidence type="ECO:0000256" key="2">
    <source>
        <dbReference type="ARBA" id="ARBA00022670"/>
    </source>
</evidence>
<keyword evidence="8" id="KW-0732">Signal</keyword>
<evidence type="ECO:0000313" key="11">
    <source>
        <dbReference type="Proteomes" id="UP000621500"/>
    </source>
</evidence>
<feature type="active site" description="Charge relay system" evidence="5">
    <location>
        <position position="282"/>
    </location>
</feature>
<dbReference type="PROSITE" id="PS00136">
    <property type="entry name" value="SUBTILASE_ASP"/>
    <property type="match status" value="1"/>
</dbReference>
<dbReference type="InterPro" id="IPR046450">
    <property type="entry name" value="PA_dom_sf"/>
</dbReference>
<keyword evidence="4 5" id="KW-0720">Serine protease</keyword>
<dbReference type="InterPro" id="IPR023827">
    <property type="entry name" value="Peptidase_S8_Asp-AS"/>
</dbReference>
<feature type="active site" description="Charge relay system" evidence="5">
    <location>
        <position position="250"/>
    </location>
</feature>
<dbReference type="EMBL" id="BONX01000025">
    <property type="protein sequence ID" value="GIG97293.1"/>
    <property type="molecule type" value="Genomic_DNA"/>
</dbReference>
<keyword evidence="11" id="KW-1185">Reference proteome</keyword>
<dbReference type="InterPro" id="IPR022398">
    <property type="entry name" value="Peptidase_S8_His-AS"/>
</dbReference>
<dbReference type="InterPro" id="IPR017296">
    <property type="entry name" value="Peptidase_S8A_SAM-P45"/>
</dbReference>
<evidence type="ECO:0000256" key="6">
    <source>
        <dbReference type="RuleBase" id="RU003355"/>
    </source>
</evidence>
<name>A0ABQ4ERM3_9ACTN</name>
<dbReference type="PRINTS" id="PR00723">
    <property type="entry name" value="SUBTILISIN"/>
</dbReference>
<dbReference type="RefSeq" id="WP_203858808.1">
    <property type="nucleotide sequence ID" value="NZ_BAAAZQ010000036.1"/>
</dbReference>
<dbReference type="SUPFAM" id="SSF52743">
    <property type="entry name" value="Subtilisin-like"/>
    <property type="match status" value="1"/>
</dbReference>
<dbReference type="Gene3D" id="2.60.40.10">
    <property type="entry name" value="Immunoglobulins"/>
    <property type="match status" value="1"/>
</dbReference>
<proteinExistence type="inferred from homology"/>
<accession>A0ABQ4ERM3</accession>
<dbReference type="InterPro" id="IPR023828">
    <property type="entry name" value="Peptidase_S8_Ser-AS"/>
</dbReference>
<evidence type="ECO:0000256" key="3">
    <source>
        <dbReference type="ARBA" id="ARBA00022801"/>
    </source>
</evidence>
<comment type="similarity">
    <text evidence="1 5 6">Belongs to the peptidase S8 family.</text>
</comment>
<dbReference type="Proteomes" id="UP000621500">
    <property type="component" value="Unassembled WGS sequence"/>
</dbReference>
<evidence type="ECO:0000256" key="5">
    <source>
        <dbReference type="PROSITE-ProRule" id="PRU01240"/>
    </source>
</evidence>
<evidence type="ECO:0000256" key="4">
    <source>
        <dbReference type="ARBA" id="ARBA00022825"/>
    </source>
</evidence>
<dbReference type="PROSITE" id="PS00137">
    <property type="entry name" value="SUBTILASE_HIS"/>
    <property type="match status" value="1"/>
</dbReference>
<evidence type="ECO:0000259" key="9">
    <source>
        <dbReference type="Pfam" id="PF00082"/>
    </source>
</evidence>
<feature type="compositionally biased region" description="Low complexity" evidence="7">
    <location>
        <begin position="46"/>
        <end position="60"/>
    </location>
</feature>
<dbReference type="PANTHER" id="PTHR43806">
    <property type="entry name" value="PEPTIDASE S8"/>
    <property type="match status" value="1"/>
</dbReference>
<dbReference type="Pfam" id="PF00082">
    <property type="entry name" value="Peptidase_S8"/>
    <property type="match status" value="1"/>
</dbReference>
<evidence type="ECO:0000256" key="1">
    <source>
        <dbReference type="ARBA" id="ARBA00011073"/>
    </source>
</evidence>
<dbReference type="PROSITE" id="PS51892">
    <property type="entry name" value="SUBTILASE"/>
    <property type="match status" value="1"/>
</dbReference>
<dbReference type="InterPro" id="IPR036852">
    <property type="entry name" value="Peptidase_S8/S53_dom_sf"/>
</dbReference>
<keyword evidence="2 5" id="KW-0645">Protease</keyword>
<keyword evidence="3 5" id="KW-0378">Hydrolase</keyword>
<dbReference type="PROSITE" id="PS51318">
    <property type="entry name" value="TAT"/>
    <property type="match status" value="1"/>
</dbReference>
<reference evidence="10 11" key="1">
    <citation type="submission" date="2021-01" db="EMBL/GenBank/DDBJ databases">
        <title>Whole genome shotgun sequence of Plantactinospora mayteni NBRC 109088.</title>
        <authorList>
            <person name="Komaki H."/>
            <person name="Tamura T."/>
        </authorList>
    </citation>
    <scope>NUCLEOTIDE SEQUENCE [LARGE SCALE GENOMIC DNA]</scope>
    <source>
        <strain evidence="10 11">NBRC 109088</strain>
    </source>
</reference>
<dbReference type="Gene3D" id="3.50.30.30">
    <property type="match status" value="1"/>
</dbReference>
<evidence type="ECO:0000313" key="10">
    <source>
        <dbReference type="EMBL" id="GIG97293.1"/>
    </source>
</evidence>
<dbReference type="PANTHER" id="PTHR43806:SF11">
    <property type="entry name" value="CEREVISIN-RELATED"/>
    <property type="match status" value="1"/>
</dbReference>
<feature type="region of interest" description="Disordered" evidence="7">
    <location>
        <begin position="35"/>
        <end position="60"/>
    </location>
</feature>
<dbReference type="InterPro" id="IPR000209">
    <property type="entry name" value="Peptidase_S8/S53_dom"/>
</dbReference>
<evidence type="ECO:0000256" key="7">
    <source>
        <dbReference type="SAM" id="MobiDB-lite"/>
    </source>
</evidence>
<comment type="caution">
    <text evidence="10">The sequence shown here is derived from an EMBL/GenBank/DDBJ whole genome shotgun (WGS) entry which is preliminary data.</text>
</comment>
<feature type="chain" id="PRO_5046691135" evidence="8">
    <location>
        <begin position="40"/>
        <end position="1240"/>
    </location>
</feature>
<dbReference type="PIRSF" id="PIRSF037852">
    <property type="entry name" value="Subtilisin_rel_SAV5721"/>
    <property type="match status" value="1"/>
</dbReference>
<feature type="domain" description="Peptidase S8/S53" evidence="9">
    <location>
        <begin position="241"/>
        <end position="502"/>
    </location>
</feature>
<dbReference type="InterPro" id="IPR006311">
    <property type="entry name" value="TAT_signal"/>
</dbReference>
<dbReference type="InterPro" id="IPR015500">
    <property type="entry name" value="Peptidase_S8_subtilisin-rel"/>
</dbReference>
<dbReference type="Gene3D" id="3.40.50.200">
    <property type="entry name" value="Peptidase S8/S53 domain"/>
    <property type="match status" value="1"/>
</dbReference>
<gene>
    <name evidence="10" type="ORF">Pma05_38660</name>
</gene>